<dbReference type="OrthoDB" id="10265409at2759"/>
<proteinExistence type="inferred from homology"/>
<evidence type="ECO:0000256" key="1">
    <source>
        <dbReference type="ARBA" id="ARBA00007159"/>
    </source>
</evidence>
<protein>
    <recommendedName>
        <fullName evidence="3">UDENN domain-containing protein</fullName>
    </recommendedName>
</protein>
<evidence type="ECO:0000313" key="5">
    <source>
        <dbReference type="Proteomes" id="UP000236161"/>
    </source>
</evidence>
<feature type="domain" description="UDENN" evidence="3">
    <location>
        <begin position="34"/>
        <end position="512"/>
    </location>
</feature>
<dbReference type="PANTHER" id="PTHR13677:SF0">
    <property type="entry name" value="LD41638P"/>
    <property type="match status" value="1"/>
</dbReference>
<dbReference type="EMBL" id="KZ451899">
    <property type="protein sequence ID" value="PKA64872.1"/>
    <property type="molecule type" value="Genomic_DNA"/>
</dbReference>
<dbReference type="GO" id="GO:0005085">
    <property type="term" value="F:guanyl-nucleotide exchange factor activity"/>
    <property type="evidence" value="ECO:0007669"/>
    <property type="project" value="InterPro"/>
</dbReference>
<organism evidence="4 5">
    <name type="scientific">Apostasia shenzhenica</name>
    <dbReference type="NCBI Taxonomy" id="1088818"/>
    <lineage>
        <taxon>Eukaryota</taxon>
        <taxon>Viridiplantae</taxon>
        <taxon>Streptophyta</taxon>
        <taxon>Embryophyta</taxon>
        <taxon>Tracheophyta</taxon>
        <taxon>Spermatophyta</taxon>
        <taxon>Magnoliopsida</taxon>
        <taxon>Liliopsida</taxon>
        <taxon>Asparagales</taxon>
        <taxon>Orchidaceae</taxon>
        <taxon>Apostasioideae</taxon>
        <taxon>Apostasia</taxon>
    </lineage>
</organism>
<comment type="similarity">
    <text evidence="1">Belongs to the DENND6 family.</text>
</comment>
<feature type="region of interest" description="Disordered" evidence="2">
    <location>
        <begin position="327"/>
        <end position="346"/>
    </location>
</feature>
<evidence type="ECO:0000259" key="3">
    <source>
        <dbReference type="PROSITE" id="PS50211"/>
    </source>
</evidence>
<keyword evidence="5" id="KW-1185">Reference proteome</keyword>
<dbReference type="AlphaFoldDB" id="A0A2I0BAP9"/>
<dbReference type="PROSITE" id="PS50211">
    <property type="entry name" value="DENN"/>
    <property type="match status" value="1"/>
</dbReference>
<dbReference type="GO" id="GO:0055037">
    <property type="term" value="C:recycling endosome"/>
    <property type="evidence" value="ECO:0007669"/>
    <property type="project" value="TreeGrafter"/>
</dbReference>
<dbReference type="Proteomes" id="UP000236161">
    <property type="component" value="Unassembled WGS sequence"/>
</dbReference>
<dbReference type="PANTHER" id="PTHR13677">
    <property type="entry name" value="LD41638P"/>
    <property type="match status" value="1"/>
</dbReference>
<name>A0A2I0BAP9_9ASPA</name>
<dbReference type="InterPro" id="IPR024224">
    <property type="entry name" value="DENND6"/>
</dbReference>
<evidence type="ECO:0000256" key="2">
    <source>
        <dbReference type="SAM" id="MobiDB-lite"/>
    </source>
</evidence>
<dbReference type="InterPro" id="IPR037516">
    <property type="entry name" value="Tripartite_DENN"/>
</dbReference>
<evidence type="ECO:0000313" key="4">
    <source>
        <dbReference type="EMBL" id="PKA64872.1"/>
    </source>
</evidence>
<sequence>MDRAPSLSPRGDPASPGLFPGAAPHPGALRRWVLAFCIIRFDLEQGQVVEECFPTDSLSSDQQLMVAFSSFPDSMSHHHPRHRSVIHDSVFSFRFPSSCARDGFVYGYVFNRQRQDERLPRGGEQKSVVILSQFPYTSVFRPLLQILGPLCFDIGRTALELVASHVSTWPPPVPGRAMDLPIGGAALRAHLPPGLDDPASAPFPPPNPSVPLGLFHDADLFGSFRGLLLHLWTLWELMILGEPVLVIAPTPAQCSEAVSALVSLVAPLLCSVDFRPYFTIHDPDFSRINSLAEGERFPHMVLGVTNLFFLKALRNIPHVVSVGSPSPSSTRVLPGAPRSASTGRNPRQIGKLNLERLSLNRFSPSSFLNVMKMRREGPLGLLTEHKEAIWSTYSPTTKPDTAVLNRLVDGGASSRVEESMSVVNNEILRRHFLELTTNFLAPFGPYARATTPSESSSPFGCPPPLPPFQADEFLSSLAARGPGKFLAKRTRSNWLGLYRQFLEGKNFMPWFQKRRAAAEQEQDKLWKQARMSADIQKIISKMSELEIVDLFNAIERHLLEEMQAFCKGDILPCDIKNGDISALYHQKFSDVLVVQLTSVFDHVSIKGSVDVLFQHWCCLSTEGCHPPKLVHGIELQLPMNAMADSAAACRKLKADLQAVFNVLPKDMQHLLLANPKRQALLHNSPESPKLPGHPSIQGAEPLLSFLPV</sequence>
<accession>A0A2I0BAP9</accession>
<gene>
    <name evidence="4" type="ORF">AXF42_Ash011474</name>
</gene>
<reference evidence="4 5" key="1">
    <citation type="journal article" date="2017" name="Nature">
        <title>The Apostasia genome and the evolution of orchids.</title>
        <authorList>
            <person name="Zhang G.Q."/>
            <person name="Liu K.W."/>
            <person name="Li Z."/>
            <person name="Lohaus R."/>
            <person name="Hsiao Y.Y."/>
            <person name="Niu S.C."/>
            <person name="Wang J.Y."/>
            <person name="Lin Y.C."/>
            <person name="Xu Q."/>
            <person name="Chen L.J."/>
            <person name="Yoshida K."/>
            <person name="Fujiwara S."/>
            <person name="Wang Z.W."/>
            <person name="Zhang Y.Q."/>
            <person name="Mitsuda N."/>
            <person name="Wang M."/>
            <person name="Liu G.H."/>
            <person name="Pecoraro L."/>
            <person name="Huang H.X."/>
            <person name="Xiao X.J."/>
            <person name="Lin M."/>
            <person name="Wu X.Y."/>
            <person name="Wu W.L."/>
            <person name="Chen Y.Y."/>
            <person name="Chang S.B."/>
            <person name="Sakamoto S."/>
            <person name="Ohme-Takagi M."/>
            <person name="Yagi M."/>
            <person name="Zeng S.J."/>
            <person name="Shen C.Y."/>
            <person name="Yeh C.M."/>
            <person name="Luo Y.B."/>
            <person name="Tsai W.C."/>
            <person name="Van de Peer Y."/>
            <person name="Liu Z.J."/>
        </authorList>
    </citation>
    <scope>NUCLEOTIDE SEQUENCE [LARGE SCALE GENOMIC DNA]</scope>
    <source>
        <strain evidence="5">cv. Shenzhen</strain>
        <tissue evidence="4">Stem</tissue>
    </source>
</reference>